<keyword evidence="2" id="KW-1185">Reference proteome</keyword>
<reference evidence="1" key="1">
    <citation type="submission" date="2022-02" db="EMBL/GenBank/DDBJ databases">
        <authorList>
            <person name="King R."/>
        </authorList>
    </citation>
    <scope>NUCLEOTIDE SEQUENCE</scope>
</reference>
<dbReference type="AlphaFoldDB" id="A0A9P0NE02"/>
<protein>
    <submittedName>
        <fullName evidence="1">Uncharacterized protein</fullName>
    </submittedName>
</protein>
<evidence type="ECO:0000313" key="2">
    <source>
        <dbReference type="Proteomes" id="UP001154329"/>
    </source>
</evidence>
<dbReference type="Proteomes" id="UP001154329">
    <property type="component" value="Chromosome 1"/>
</dbReference>
<evidence type="ECO:0000313" key="1">
    <source>
        <dbReference type="EMBL" id="CAH1715065.1"/>
    </source>
</evidence>
<name>A0A9P0NE02_APHGO</name>
<dbReference type="EMBL" id="OU899034">
    <property type="protein sequence ID" value="CAH1715065.1"/>
    <property type="molecule type" value="Genomic_DNA"/>
</dbReference>
<gene>
    <name evidence="1" type="ORF">APHIGO_LOCUS3031</name>
</gene>
<proteinExistence type="predicted"/>
<sequence>MKRGHTRTRAFIRVLVCVRVYSLYNLPFTRPFILLFFPSYFDPSVIRSSPSHSLCLPVSQNSSYFSNFCVNGFVCSPHSYYIIRETIIIISRISCMRAYTRLNRRRVRNYRLAFCMFRSASPCAAREKRPGQIGRRLGRHTKVYASVYTERSRFNM</sequence>
<organism evidence="1 2">
    <name type="scientific">Aphis gossypii</name>
    <name type="common">Cotton aphid</name>
    <dbReference type="NCBI Taxonomy" id="80765"/>
    <lineage>
        <taxon>Eukaryota</taxon>
        <taxon>Metazoa</taxon>
        <taxon>Ecdysozoa</taxon>
        <taxon>Arthropoda</taxon>
        <taxon>Hexapoda</taxon>
        <taxon>Insecta</taxon>
        <taxon>Pterygota</taxon>
        <taxon>Neoptera</taxon>
        <taxon>Paraneoptera</taxon>
        <taxon>Hemiptera</taxon>
        <taxon>Sternorrhyncha</taxon>
        <taxon>Aphidomorpha</taxon>
        <taxon>Aphidoidea</taxon>
        <taxon>Aphididae</taxon>
        <taxon>Aphidini</taxon>
        <taxon>Aphis</taxon>
        <taxon>Aphis</taxon>
    </lineage>
</organism>
<reference evidence="1" key="2">
    <citation type="submission" date="2022-10" db="EMBL/GenBank/DDBJ databases">
        <authorList>
            <consortium name="ENA_rothamsted_submissions"/>
            <consortium name="culmorum"/>
            <person name="King R."/>
        </authorList>
    </citation>
    <scope>NUCLEOTIDE SEQUENCE</scope>
</reference>
<accession>A0A9P0NE02</accession>